<name>A0A8J3VMM4_9ACTN</name>
<keyword evidence="4" id="KW-1185">Reference proteome</keyword>
<dbReference type="RefSeq" id="WP_203915190.1">
    <property type="nucleotide sequence ID" value="NZ_BONY01000136.1"/>
</dbReference>
<feature type="signal peptide" evidence="2">
    <location>
        <begin position="1"/>
        <end position="25"/>
    </location>
</feature>
<dbReference type="EMBL" id="BONY01000136">
    <property type="protein sequence ID" value="GIH11471.1"/>
    <property type="molecule type" value="Genomic_DNA"/>
</dbReference>
<accession>A0A8J3VMM4</accession>
<protein>
    <submittedName>
        <fullName evidence="3">Uncharacterized protein</fullName>
    </submittedName>
</protein>
<evidence type="ECO:0000313" key="4">
    <source>
        <dbReference type="Proteomes" id="UP000612899"/>
    </source>
</evidence>
<dbReference type="AlphaFoldDB" id="A0A8J3VMM4"/>
<evidence type="ECO:0000256" key="1">
    <source>
        <dbReference type="SAM" id="MobiDB-lite"/>
    </source>
</evidence>
<feature type="compositionally biased region" description="Gly residues" evidence="1">
    <location>
        <begin position="405"/>
        <end position="422"/>
    </location>
</feature>
<feature type="compositionally biased region" description="Low complexity" evidence="1">
    <location>
        <begin position="423"/>
        <end position="432"/>
    </location>
</feature>
<sequence>MNKWLYRAVGVASGALLLSGGVAHAEAASEAKPTVDPQAMRGLLADLFTPTGGQHYLGLSIDTESASGQREELLPGLGLIGGAAGNGGLLGGLTGGSGSSGLVGSLTGGLTGGSGGSGLLGGLTGGLTGGGGPLGGLTGGLTGGDGPLGGLTGGLTGGDGPLGGLTSGLAGTPLGAPLSGLTSGLAGNSAADDDVLPGLDIAALQDLAAANGGVLGTDGPASTDIVDPALIGTDLDTTNQRPVILDPAIARQVNDATGPMVSALIADAAAQKAMTGEPNGVQTESIEEGLPLVSDVPVVGTLVGPGGPLSQFLVVGSLFDNLPVVGDLTKGGGVDLGTIDRLPLVGKMLNTGIIQADGPSLPVVGGLPLIGKALDGITAPLNKLGQGDALGGLTKGPLNSLTQGPLGGLTQGGLGDPLGGLTQGPLGSLTQGPLGSLTQGPLGGLTQSPAATLPAPVAVPAQAQARPVAQRPAKATPTTTVAGQARVAAQVSPAGQAGVSGQAGQAAHVGKHRAPTATARPVVADPEYRDVEALPLIGDLTGGGGMGNLPVSTLVRQLPLVSELPLMGSLDTPLSLVKALPVIGMLAGLVPVESA</sequence>
<gene>
    <name evidence="3" type="ORF">Rhe02_95380</name>
</gene>
<organism evidence="3 4">
    <name type="scientific">Rhizocola hellebori</name>
    <dbReference type="NCBI Taxonomy" id="1392758"/>
    <lineage>
        <taxon>Bacteria</taxon>
        <taxon>Bacillati</taxon>
        <taxon>Actinomycetota</taxon>
        <taxon>Actinomycetes</taxon>
        <taxon>Micromonosporales</taxon>
        <taxon>Micromonosporaceae</taxon>
        <taxon>Rhizocola</taxon>
    </lineage>
</organism>
<keyword evidence="2" id="KW-0732">Signal</keyword>
<feature type="chain" id="PRO_5035197370" evidence="2">
    <location>
        <begin position="26"/>
        <end position="595"/>
    </location>
</feature>
<dbReference type="Proteomes" id="UP000612899">
    <property type="component" value="Unassembled WGS sequence"/>
</dbReference>
<evidence type="ECO:0000256" key="2">
    <source>
        <dbReference type="SAM" id="SignalP"/>
    </source>
</evidence>
<feature type="region of interest" description="Disordered" evidence="1">
    <location>
        <begin position="402"/>
        <end position="433"/>
    </location>
</feature>
<proteinExistence type="predicted"/>
<evidence type="ECO:0000313" key="3">
    <source>
        <dbReference type="EMBL" id="GIH11471.1"/>
    </source>
</evidence>
<reference evidence="3" key="1">
    <citation type="submission" date="2021-01" db="EMBL/GenBank/DDBJ databases">
        <title>Whole genome shotgun sequence of Rhizocola hellebori NBRC 109834.</title>
        <authorList>
            <person name="Komaki H."/>
            <person name="Tamura T."/>
        </authorList>
    </citation>
    <scope>NUCLEOTIDE SEQUENCE</scope>
    <source>
        <strain evidence="3">NBRC 109834</strain>
    </source>
</reference>
<comment type="caution">
    <text evidence="3">The sequence shown here is derived from an EMBL/GenBank/DDBJ whole genome shotgun (WGS) entry which is preliminary data.</text>
</comment>